<feature type="domain" description="FAD-binding" evidence="7">
    <location>
        <begin position="139"/>
        <end position="341"/>
    </location>
</feature>
<keyword evidence="6" id="KW-0503">Monooxygenase</keyword>
<dbReference type="InterPro" id="IPR002938">
    <property type="entry name" value="FAD-bd"/>
</dbReference>
<dbReference type="Gene3D" id="3.50.50.60">
    <property type="entry name" value="FAD/NAD(P)-binding domain"/>
    <property type="match status" value="1"/>
</dbReference>
<protein>
    <recommendedName>
        <fullName evidence="7">FAD-binding domain-containing protein</fullName>
    </recommendedName>
</protein>
<dbReference type="OrthoDB" id="47494at2759"/>
<keyword evidence="9" id="KW-1185">Reference proteome</keyword>
<evidence type="ECO:0000313" key="9">
    <source>
        <dbReference type="Proteomes" id="UP000756346"/>
    </source>
</evidence>
<keyword evidence="5" id="KW-0560">Oxidoreductase</keyword>
<evidence type="ECO:0000256" key="2">
    <source>
        <dbReference type="ARBA" id="ARBA00005179"/>
    </source>
</evidence>
<dbReference type="AlphaFoldDB" id="A0A9P8Y4I8"/>
<accession>A0A9P8Y4I8</accession>
<proteinExistence type="predicted"/>
<sequence>MAPTKLHVLIVGAGLGGRFLAQILRKKGISFEIFDEHPVERTDSGLWPKALTLHSVVQSLDAMLPADLPPARQTLDVCSRLGLETQSCIYIGGNPRLGVVNSPHTPLLHVSHLEMLLWLSTNVVITRGKKACKIDETADAVVVTFEDGTSATGDLLVGADGVDSFVRQHLLGEAKTEWLEGVAVHGSVILSGDDLERQLELGHASSIMPTRPDPTFDVMYAALLEVLPDGKSARYAWQVGGYEEGPRRDGYNMAPEDLRQKALDLTKLIDPRGRKIIEQTPAEGIEGCFYYKDAKIEEIPAARTTLMGDAAHTCAPFKGDGAVQAFRDAIRLGNGIALLESKDRDTITNMIGDYLAEMIPRGVAAVRAGKAALTEYTNLLSRPRVFGNRLGLVPEERLTLEPSGNIKVEVTAVAAS</sequence>
<keyword evidence="3" id="KW-0285">Flavoprotein</keyword>
<dbReference type="GO" id="GO:0004497">
    <property type="term" value="F:monooxygenase activity"/>
    <property type="evidence" value="ECO:0007669"/>
    <property type="project" value="UniProtKB-KW"/>
</dbReference>
<name>A0A9P8Y4I8_9PEZI</name>
<dbReference type="SUPFAM" id="SSF51905">
    <property type="entry name" value="FAD/NAD(P)-binding domain"/>
    <property type="match status" value="1"/>
</dbReference>
<dbReference type="Proteomes" id="UP000756346">
    <property type="component" value="Unassembled WGS sequence"/>
</dbReference>
<organism evidence="8 9">
    <name type="scientific">Microdochium trichocladiopsis</name>
    <dbReference type="NCBI Taxonomy" id="1682393"/>
    <lineage>
        <taxon>Eukaryota</taxon>
        <taxon>Fungi</taxon>
        <taxon>Dikarya</taxon>
        <taxon>Ascomycota</taxon>
        <taxon>Pezizomycotina</taxon>
        <taxon>Sordariomycetes</taxon>
        <taxon>Xylariomycetidae</taxon>
        <taxon>Xylariales</taxon>
        <taxon>Microdochiaceae</taxon>
        <taxon>Microdochium</taxon>
    </lineage>
</organism>
<dbReference type="Pfam" id="PF01494">
    <property type="entry name" value="FAD_binding_3"/>
    <property type="match status" value="1"/>
</dbReference>
<comment type="pathway">
    <text evidence="2">Secondary metabolite biosynthesis.</text>
</comment>
<dbReference type="GeneID" id="70188612"/>
<dbReference type="PANTHER" id="PTHR47178:SF6">
    <property type="entry name" value="FAD-BINDING DOMAIN-CONTAINING PROTEIN"/>
    <property type="match status" value="1"/>
</dbReference>
<dbReference type="PANTHER" id="PTHR47178">
    <property type="entry name" value="MONOOXYGENASE, FAD-BINDING"/>
    <property type="match status" value="1"/>
</dbReference>
<dbReference type="GO" id="GO:0071949">
    <property type="term" value="F:FAD binding"/>
    <property type="evidence" value="ECO:0007669"/>
    <property type="project" value="InterPro"/>
</dbReference>
<dbReference type="EMBL" id="JAGTJQ010000007">
    <property type="protein sequence ID" value="KAH7027807.1"/>
    <property type="molecule type" value="Genomic_DNA"/>
</dbReference>
<dbReference type="InterPro" id="IPR036188">
    <property type="entry name" value="FAD/NAD-bd_sf"/>
</dbReference>
<evidence type="ECO:0000256" key="5">
    <source>
        <dbReference type="ARBA" id="ARBA00023002"/>
    </source>
</evidence>
<evidence type="ECO:0000256" key="4">
    <source>
        <dbReference type="ARBA" id="ARBA00022827"/>
    </source>
</evidence>
<keyword evidence="4" id="KW-0274">FAD</keyword>
<reference evidence="8" key="1">
    <citation type="journal article" date="2021" name="Nat. Commun.">
        <title>Genetic determinants of endophytism in the Arabidopsis root mycobiome.</title>
        <authorList>
            <person name="Mesny F."/>
            <person name="Miyauchi S."/>
            <person name="Thiergart T."/>
            <person name="Pickel B."/>
            <person name="Atanasova L."/>
            <person name="Karlsson M."/>
            <person name="Huettel B."/>
            <person name="Barry K.W."/>
            <person name="Haridas S."/>
            <person name="Chen C."/>
            <person name="Bauer D."/>
            <person name="Andreopoulos W."/>
            <person name="Pangilinan J."/>
            <person name="LaButti K."/>
            <person name="Riley R."/>
            <person name="Lipzen A."/>
            <person name="Clum A."/>
            <person name="Drula E."/>
            <person name="Henrissat B."/>
            <person name="Kohler A."/>
            <person name="Grigoriev I.V."/>
            <person name="Martin F.M."/>
            <person name="Hacquard S."/>
        </authorList>
    </citation>
    <scope>NUCLEOTIDE SEQUENCE</scope>
    <source>
        <strain evidence="8">MPI-CAGE-CH-0230</strain>
    </source>
</reference>
<evidence type="ECO:0000259" key="7">
    <source>
        <dbReference type="Pfam" id="PF01494"/>
    </source>
</evidence>
<dbReference type="RefSeq" id="XP_046010606.1">
    <property type="nucleotide sequence ID" value="XM_046159066.1"/>
</dbReference>
<comment type="cofactor">
    <cofactor evidence="1">
        <name>FAD</name>
        <dbReference type="ChEBI" id="CHEBI:57692"/>
    </cofactor>
</comment>
<evidence type="ECO:0000256" key="1">
    <source>
        <dbReference type="ARBA" id="ARBA00001974"/>
    </source>
</evidence>
<gene>
    <name evidence="8" type="ORF">B0I36DRAFT_364960</name>
</gene>
<dbReference type="PRINTS" id="PR00420">
    <property type="entry name" value="RNGMNOXGNASE"/>
</dbReference>
<evidence type="ECO:0000256" key="3">
    <source>
        <dbReference type="ARBA" id="ARBA00022630"/>
    </source>
</evidence>
<evidence type="ECO:0000256" key="6">
    <source>
        <dbReference type="ARBA" id="ARBA00023033"/>
    </source>
</evidence>
<evidence type="ECO:0000313" key="8">
    <source>
        <dbReference type="EMBL" id="KAH7027807.1"/>
    </source>
</evidence>
<comment type="caution">
    <text evidence="8">The sequence shown here is derived from an EMBL/GenBank/DDBJ whole genome shotgun (WGS) entry which is preliminary data.</text>
</comment>